<reference evidence="2 3" key="1">
    <citation type="submission" date="2019-07" db="EMBL/GenBank/DDBJ databases">
        <title>Whole genome shotgun sequence of Rhodospirillum oryzae NBRC 107573.</title>
        <authorList>
            <person name="Hosoyama A."/>
            <person name="Uohara A."/>
            <person name="Ohji S."/>
            <person name="Ichikawa N."/>
        </authorList>
    </citation>
    <scope>NUCLEOTIDE SEQUENCE [LARGE SCALE GENOMIC DNA]</scope>
    <source>
        <strain evidence="2 3">NBRC 107573</strain>
    </source>
</reference>
<accession>A0A512HB72</accession>
<evidence type="ECO:0000313" key="3">
    <source>
        <dbReference type="Proteomes" id="UP000321567"/>
    </source>
</evidence>
<protein>
    <submittedName>
        <fullName evidence="2">Uncharacterized protein</fullName>
    </submittedName>
</protein>
<sequence length="89" mass="9585">MANELSGLGRGRIEGGYQGPVILPGARSRTTAAGRPDALAPFSPALSEDPPPVRPRPARDEAGSGRFVVVDGRRYDLEAPRGTYYDFWV</sequence>
<dbReference type="OrthoDB" id="9922606at2"/>
<dbReference type="AlphaFoldDB" id="A0A512HB72"/>
<gene>
    <name evidence="2" type="ORF">ROR02_28340</name>
</gene>
<organism evidence="2 3">
    <name type="scientific">Pararhodospirillum oryzae</name>
    <dbReference type="NCBI Taxonomy" id="478448"/>
    <lineage>
        <taxon>Bacteria</taxon>
        <taxon>Pseudomonadati</taxon>
        <taxon>Pseudomonadota</taxon>
        <taxon>Alphaproteobacteria</taxon>
        <taxon>Rhodospirillales</taxon>
        <taxon>Rhodospirillaceae</taxon>
        <taxon>Pararhodospirillum</taxon>
    </lineage>
</organism>
<proteinExistence type="predicted"/>
<feature type="compositionally biased region" description="Gly residues" evidence="1">
    <location>
        <begin position="8"/>
        <end position="18"/>
    </location>
</feature>
<dbReference type="EMBL" id="BJZO01000099">
    <property type="protein sequence ID" value="GEO82703.1"/>
    <property type="molecule type" value="Genomic_DNA"/>
</dbReference>
<evidence type="ECO:0000313" key="2">
    <source>
        <dbReference type="EMBL" id="GEO82703.1"/>
    </source>
</evidence>
<dbReference type="Proteomes" id="UP000321567">
    <property type="component" value="Unassembled WGS sequence"/>
</dbReference>
<name>A0A512HB72_9PROT</name>
<evidence type="ECO:0000256" key="1">
    <source>
        <dbReference type="SAM" id="MobiDB-lite"/>
    </source>
</evidence>
<feature type="region of interest" description="Disordered" evidence="1">
    <location>
        <begin position="1"/>
        <end position="65"/>
    </location>
</feature>
<dbReference type="RefSeq" id="WP_147164731.1">
    <property type="nucleotide sequence ID" value="NZ_BJZO01000099.1"/>
</dbReference>
<keyword evidence="3" id="KW-1185">Reference proteome</keyword>
<comment type="caution">
    <text evidence="2">The sequence shown here is derived from an EMBL/GenBank/DDBJ whole genome shotgun (WGS) entry which is preliminary data.</text>
</comment>